<protein>
    <submittedName>
        <fullName evidence="2">Uncharacterized protein</fullName>
    </submittedName>
</protein>
<proteinExistence type="predicted"/>
<comment type="caution">
    <text evidence="2">The sequence shown here is derived from an EMBL/GenBank/DDBJ whole genome shotgun (WGS) entry which is preliminary data.</text>
</comment>
<feature type="region of interest" description="Disordered" evidence="1">
    <location>
        <begin position="1"/>
        <end position="23"/>
    </location>
</feature>
<dbReference type="Proteomes" id="UP000735302">
    <property type="component" value="Unassembled WGS sequence"/>
</dbReference>
<reference evidence="2 3" key="1">
    <citation type="journal article" date="2021" name="Elife">
        <title>Chloroplast acquisition without the gene transfer in kleptoplastic sea slugs, Plakobranchus ocellatus.</title>
        <authorList>
            <person name="Maeda T."/>
            <person name="Takahashi S."/>
            <person name="Yoshida T."/>
            <person name="Shimamura S."/>
            <person name="Takaki Y."/>
            <person name="Nagai Y."/>
            <person name="Toyoda A."/>
            <person name="Suzuki Y."/>
            <person name="Arimoto A."/>
            <person name="Ishii H."/>
            <person name="Satoh N."/>
            <person name="Nishiyama T."/>
            <person name="Hasebe M."/>
            <person name="Maruyama T."/>
            <person name="Minagawa J."/>
            <person name="Obokata J."/>
            <person name="Shigenobu S."/>
        </authorList>
    </citation>
    <scope>NUCLEOTIDE SEQUENCE [LARGE SCALE GENOMIC DNA]</scope>
</reference>
<name>A0AAV4C578_9GAST</name>
<evidence type="ECO:0000313" key="3">
    <source>
        <dbReference type="Proteomes" id="UP000735302"/>
    </source>
</evidence>
<dbReference type="EMBL" id="BLXT01005846">
    <property type="protein sequence ID" value="GFO26568.1"/>
    <property type="molecule type" value="Genomic_DNA"/>
</dbReference>
<sequence length="179" mass="20907">MINKAFRSSVRSGQSADGGARTRDRRVLVDFRADSLATVPPMPHDQGNKILPRDSNTKETNNESILKKDHNFASQWRCYLCPRFSKKKEKRKKRMFNMKLLRNQLRPITLISMDELKLLEKAHCFRHAPPYLTPHPQPENHAHFQYNRLLSSRQPVLFACMTVKVKWAPRIVQASENKE</sequence>
<evidence type="ECO:0000313" key="2">
    <source>
        <dbReference type="EMBL" id="GFO26568.1"/>
    </source>
</evidence>
<feature type="region of interest" description="Disordered" evidence="1">
    <location>
        <begin position="38"/>
        <end position="61"/>
    </location>
</feature>
<feature type="compositionally biased region" description="Basic and acidic residues" evidence="1">
    <location>
        <begin position="51"/>
        <end position="61"/>
    </location>
</feature>
<gene>
    <name evidence="2" type="ORF">PoB_005307300</name>
</gene>
<accession>A0AAV4C578</accession>
<organism evidence="2 3">
    <name type="scientific">Plakobranchus ocellatus</name>
    <dbReference type="NCBI Taxonomy" id="259542"/>
    <lineage>
        <taxon>Eukaryota</taxon>
        <taxon>Metazoa</taxon>
        <taxon>Spiralia</taxon>
        <taxon>Lophotrochozoa</taxon>
        <taxon>Mollusca</taxon>
        <taxon>Gastropoda</taxon>
        <taxon>Heterobranchia</taxon>
        <taxon>Euthyneura</taxon>
        <taxon>Panpulmonata</taxon>
        <taxon>Sacoglossa</taxon>
        <taxon>Placobranchoidea</taxon>
        <taxon>Plakobranchidae</taxon>
        <taxon>Plakobranchus</taxon>
    </lineage>
</organism>
<dbReference type="AlphaFoldDB" id="A0AAV4C578"/>
<evidence type="ECO:0000256" key="1">
    <source>
        <dbReference type="SAM" id="MobiDB-lite"/>
    </source>
</evidence>
<keyword evidence="3" id="KW-1185">Reference proteome</keyword>